<organism evidence="1 2">
    <name type="scientific">Sphaerodactylus townsendi</name>
    <dbReference type="NCBI Taxonomy" id="933632"/>
    <lineage>
        <taxon>Eukaryota</taxon>
        <taxon>Metazoa</taxon>
        <taxon>Chordata</taxon>
        <taxon>Craniata</taxon>
        <taxon>Vertebrata</taxon>
        <taxon>Euteleostomi</taxon>
        <taxon>Lepidosauria</taxon>
        <taxon>Squamata</taxon>
        <taxon>Bifurcata</taxon>
        <taxon>Gekkota</taxon>
        <taxon>Sphaerodactylidae</taxon>
        <taxon>Sphaerodactylus</taxon>
    </lineage>
</organism>
<evidence type="ECO:0000313" key="2">
    <source>
        <dbReference type="Proteomes" id="UP000827872"/>
    </source>
</evidence>
<accession>A0ACB8ECH6</accession>
<name>A0ACB8ECH6_9SAUR</name>
<keyword evidence="2" id="KW-1185">Reference proteome</keyword>
<reference evidence="1" key="1">
    <citation type="submission" date="2021-08" db="EMBL/GenBank/DDBJ databases">
        <title>The first chromosome-level gecko genome reveals the dynamic sex chromosomes of Neotropical dwarf geckos (Sphaerodactylidae: Sphaerodactylus).</title>
        <authorList>
            <person name="Pinto B.J."/>
            <person name="Keating S.E."/>
            <person name="Gamble T."/>
        </authorList>
    </citation>
    <scope>NUCLEOTIDE SEQUENCE</scope>
    <source>
        <strain evidence="1">TG3544</strain>
    </source>
</reference>
<dbReference type="EMBL" id="CM037629">
    <property type="protein sequence ID" value="KAH7990132.1"/>
    <property type="molecule type" value="Genomic_DNA"/>
</dbReference>
<gene>
    <name evidence="1" type="ORF">K3G42_003184</name>
</gene>
<evidence type="ECO:0000313" key="1">
    <source>
        <dbReference type="EMBL" id="KAH7990132.1"/>
    </source>
</evidence>
<proteinExistence type="predicted"/>
<sequence length="141" mass="16080">MVQCRKPLKVSEELVQQYQSKNQYLAAIAADQEPEMDPYAFVDGDEEFPFPDKKDRQNSDREVGKKHKNEDRDSRCGRKMPCHFLVLPVKQSGQAPSCSSLHKSRMTSTSLFHLNAACDLRRLARRIHSTISSILMKAGSR</sequence>
<protein>
    <submittedName>
        <fullName evidence="1">Uncharacterized protein</fullName>
    </submittedName>
</protein>
<dbReference type="Proteomes" id="UP000827872">
    <property type="component" value="Linkage Group LG16"/>
</dbReference>
<comment type="caution">
    <text evidence="1">The sequence shown here is derived from an EMBL/GenBank/DDBJ whole genome shotgun (WGS) entry which is preliminary data.</text>
</comment>